<dbReference type="SUPFAM" id="SSF53383">
    <property type="entry name" value="PLP-dependent transferases"/>
    <property type="match status" value="1"/>
</dbReference>
<keyword evidence="8" id="KW-1185">Reference proteome</keyword>
<proteinExistence type="predicted"/>
<keyword evidence="4" id="KW-0663">Pyridoxal phosphate</keyword>
<accession>A0ABX0C8B5</accession>
<evidence type="ECO:0000313" key="8">
    <source>
        <dbReference type="Proteomes" id="UP000470404"/>
    </source>
</evidence>
<evidence type="ECO:0000256" key="1">
    <source>
        <dbReference type="ARBA" id="ARBA00001933"/>
    </source>
</evidence>
<evidence type="ECO:0000256" key="5">
    <source>
        <dbReference type="ARBA" id="ARBA00023194"/>
    </source>
</evidence>
<evidence type="ECO:0000313" key="7">
    <source>
        <dbReference type="EMBL" id="NEC62952.1"/>
    </source>
</evidence>
<dbReference type="PANTHER" id="PTHR42790:SF19">
    <property type="entry name" value="KYNURENINE_ALPHA-AMINOADIPATE AMINOTRANSFERASE, MITOCHONDRIAL"/>
    <property type="match status" value="1"/>
</dbReference>
<dbReference type="EMBL" id="JAAGNC010000222">
    <property type="protein sequence ID" value="NEC62952.1"/>
    <property type="molecule type" value="Genomic_DNA"/>
</dbReference>
<dbReference type="Proteomes" id="UP000470404">
    <property type="component" value="Unassembled WGS sequence"/>
</dbReference>
<reference evidence="7 8" key="1">
    <citation type="submission" date="2020-01" db="EMBL/GenBank/DDBJ databases">
        <title>Insect and environment-associated Actinomycetes.</title>
        <authorList>
            <person name="Currrie C."/>
            <person name="Chevrette M."/>
            <person name="Carlson C."/>
            <person name="Stubbendieck R."/>
            <person name="Wendt-Pienkowski E."/>
        </authorList>
    </citation>
    <scope>NUCLEOTIDE SEQUENCE [LARGE SCALE GENOMIC DNA]</scope>
    <source>
        <strain evidence="7 8">SID8386</strain>
    </source>
</reference>
<dbReference type="PANTHER" id="PTHR42790">
    <property type="entry name" value="AMINOTRANSFERASE"/>
    <property type="match status" value="1"/>
</dbReference>
<keyword evidence="2 7" id="KW-0032">Aminotransferase</keyword>
<dbReference type="InterPro" id="IPR015421">
    <property type="entry name" value="PyrdxlP-dep_Trfase_major"/>
</dbReference>
<dbReference type="Pfam" id="PF00155">
    <property type="entry name" value="Aminotran_1_2"/>
    <property type="match status" value="1"/>
</dbReference>
<gene>
    <name evidence="7" type="ORF">G3I59_47030</name>
</gene>
<dbReference type="RefSeq" id="WP_067588671.1">
    <property type="nucleotide sequence ID" value="NZ_JAAGNC010000222.1"/>
</dbReference>
<dbReference type="InterPro" id="IPR050859">
    <property type="entry name" value="Class-I_PLP-dep_aminotransf"/>
</dbReference>
<comment type="cofactor">
    <cofactor evidence="1">
        <name>pyridoxal 5'-phosphate</name>
        <dbReference type="ChEBI" id="CHEBI:597326"/>
    </cofactor>
</comment>
<dbReference type="InterPro" id="IPR015422">
    <property type="entry name" value="PyrdxlP-dep_Trfase_small"/>
</dbReference>
<comment type="caution">
    <text evidence="7">The sequence shown here is derived from an EMBL/GenBank/DDBJ whole genome shotgun (WGS) entry which is preliminary data.</text>
</comment>
<dbReference type="InterPro" id="IPR015424">
    <property type="entry name" value="PyrdxlP-dep_Trfase"/>
</dbReference>
<dbReference type="CDD" id="cd00609">
    <property type="entry name" value="AAT_like"/>
    <property type="match status" value="1"/>
</dbReference>
<dbReference type="GO" id="GO:0008483">
    <property type="term" value="F:transaminase activity"/>
    <property type="evidence" value="ECO:0007669"/>
    <property type="project" value="UniProtKB-KW"/>
</dbReference>
<evidence type="ECO:0000256" key="4">
    <source>
        <dbReference type="ARBA" id="ARBA00022898"/>
    </source>
</evidence>
<dbReference type="Gene3D" id="3.40.640.10">
    <property type="entry name" value="Type I PLP-dependent aspartate aminotransferase-like (Major domain)"/>
    <property type="match status" value="1"/>
</dbReference>
<organism evidence="7 8">
    <name type="scientific">Amycolatopsis rubida</name>
    <dbReference type="NCBI Taxonomy" id="112413"/>
    <lineage>
        <taxon>Bacteria</taxon>
        <taxon>Bacillati</taxon>
        <taxon>Actinomycetota</taxon>
        <taxon>Actinomycetes</taxon>
        <taxon>Pseudonocardiales</taxon>
        <taxon>Pseudonocardiaceae</taxon>
        <taxon>Amycolatopsis</taxon>
    </lineage>
</organism>
<keyword evidence="5" id="KW-0045">Antibiotic biosynthesis</keyword>
<feature type="domain" description="Aminotransferase class I/classII large" evidence="6">
    <location>
        <begin position="78"/>
        <end position="429"/>
    </location>
</feature>
<evidence type="ECO:0000259" key="6">
    <source>
        <dbReference type="Pfam" id="PF00155"/>
    </source>
</evidence>
<name>A0ABX0C8B5_9PSEU</name>
<keyword evidence="3" id="KW-0808">Transferase</keyword>
<dbReference type="InterPro" id="IPR004839">
    <property type="entry name" value="Aminotransferase_I/II_large"/>
</dbReference>
<sequence>MMGAGIAEVALDLDALHASVGNPVLDSMRLLSETSFRYPEAISFASGRPYEGLFRIDSLHRYLDRYVADLRAKGQSEERITKAVFQYGPTHGLLRDAVARMLANDEDIRVAPESVLITHGAQEAMLIALRGLFAGPDDVLLTVSPCYVGISGAATLLGIPLEPVPEREDGLRPADVAEAARRVRSSGRRPVACYVTADFANPSGCSMSLAARRDLLKVAAEEDLLLLEDNPYGLFGRAGEELPTMKSLDSARRVIYLGTFAKSAFPGARVGYLVADQPVTGGAGEIRPLAEELAKVKSMVTVHTAGISQAVIGGLLAEHDYSLRRANRDLADLYVRHLELTLCCLEEHFPRSRVADHGVRWNNPGGGFFLLVEVPFRVDLAELERCARDYGVAWAPMSMFYVGDGGHNVLRLGFSSLTAEELAEGIRRLADYIRATPAVSAPRG</sequence>
<dbReference type="Gene3D" id="3.90.1150.10">
    <property type="entry name" value="Aspartate Aminotransferase, domain 1"/>
    <property type="match status" value="1"/>
</dbReference>
<evidence type="ECO:0000256" key="3">
    <source>
        <dbReference type="ARBA" id="ARBA00022679"/>
    </source>
</evidence>
<evidence type="ECO:0000256" key="2">
    <source>
        <dbReference type="ARBA" id="ARBA00022576"/>
    </source>
</evidence>
<protein>
    <submittedName>
        <fullName evidence="7">PLP-dependent aminotransferase family protein</fullName>
    </submittedName>
</protein>